<keyword evidence="3" id="KW-0413">Isomerase</keyword>
<dbReference type="Pfam" id="PF16198">
    <property type="entry name" value="TruB_C_2"/>
    <property type="match status" value="1"/>
</dbReference>
<evidence type="ECO:0000313" key="6">
    <source>
        <dbReference type="EMBL" id="SVC41662.1"/>
    </source>
</evidence>
<name>A0A382M2S5_9ZZZZ</name>
<proteinExistence type="predicted"/>
<accession>A0A382M2S5</accession>
<evidence type="ECO:0000259" key="4">
    <source>
        <dbReference type="Pfam" id="PF01509"/>
    </source>
</evidence>
<gene>
    <name evidence="6" type="ORF">METZ01_LOCUS294516</name>
</gene>
<dbReference type="InterPro" id="IPR002501">
    <property type="entry name" value="PsdUridine_synth_N"/>
</dbReference>
<dbReference type="EC" id="5.4.99.25" evidence="1"/>
<dbReference type="NCBIfam" id="TIGR00431">
    <property type="entry name" value="TruB"/>
    <property type="match status" value="1"/>
</dbReference>
<dbReference type="Gene3D" id="3.30.2350.10">
    <property type="entry name" value="Pseudouridine synthase"/>
    <property type="match status" value="1"/>
</dbReference>
<evidence type="ECO:0000256" key="3">
    <source>
        <dbReference type="ARBA" id="ARBA00023235"/>
    </source>
</evidence>
<feature type="domain" description="tRNA pseudouridylate synthase B C-terminal" evidence="5">
    <location>
        <begin position="151"/>
        <end position="205"/>
    </location>
</feature>
<dbReference type="PANTHER" id="PTHR13767">
    <property type="entry name" value="TRNA-PSEUDOURIDINE SYNTHASE"/>
    <property type="match status" value="1"/>
</dbReference>
<dbReference type="Pfam" id="PF01509">
    <property type="entry name" value="TruB_N"/>
    <property type="match status" value="1"/>
</dbReference>
<keyword evidence="2" id="KW-0819">tRNA processing</keyword>
<protein>
    <recommendedName>
        <fullName evidence="1">tRNA pseudouridine(55) synthase</fullName>
        <ecNumber evidence="1">5.4.99.25</ecNumber>
    </recommendedName>
</protein>
<reference evidence="6" key="1">
    <citation type="submission" date="2018-05" db="EMBL/GenBank/DDBJ databases">
        <authorList>
            <person name="Lanie J.A."/>
            <person name="Ng W.-L."/>
            <person name="Kazmierczak K.M."/>
            <person name="Andrzejewski T.M."/>
            <person name="Davidsen T.M."/>
            <person name="Wayne K.J."/>
            <person name="Tettelin H."/>
            <person name="Glass J.I."/>
            <person name="Rusch D."/>
            <person name="Podicherti R."/>
            <person name="Tsui H.-C.T."/>
            <person name="Winkler M.E."/>
        </authorList>
    </citation>
    <scope>NUCLEOTIDE SEQUENCE</scope>
</reference>
<feature type="domain" description="Pseudouridine synthase II N-terminal" evidence="4">
    <location>
        <begin position="2"/>
        <end position="150"/>
    </location>
</feature>
<dbReference type="SUPFAM" id="SSF55120">
    <property type="entry name" value="Pseudouridine synthase"/>
    <property type="match status" value="1"/>
</dbReference>
<dbReference type="InterPro" id="IPR020103">
    <property type="entry name" value="PsdUridine_synth_cat_dom_sf"/>
</dbReference>
<evidence type="ECO:0000259" key="5">
    <source>
        <dbReference type="Pfam" id="PF16198"/>
    </source>
</evidence>
<dbReference type="AlphaFoldDB" id="A0A382M2S5"/>
<sequence length="230" mass="25511">MRRIIEMRRIGHCGTLDPLATGVLVLCFGPYTRLSEWISAEEKEYESVFCLGASSDTGDSQGEIDETVDLRVPSPEEIKTALDRFKGAIQQVPPAFSAIKVQGVRSHDLARRKQPIQHQARAVFVSELEVKHYDFPELVVRVVCSKGTYIRSIASDLGSFLGCGAYVKTLRRARVGRLDLGCSFKMDEIREAVKTGELARCLVSPARALCDLSRVMLEPEQLAVFEHGGL</sequence>
<dbReference type="GO" id="GO:0006400">
    <property type="term" value="P:tRNA modification"/>
    <property type="evidence" value="ECO:0007669"/>
    <property type="project" value="TreeGrafter"/>
</dbReference>
<dbReference type="PANTHER" id="PTHR13767:SF2">
    <property type="entry name" value="PSEUDOURIDYLATE SYNTHASE TRUB1"/>
    <property type="match status" value="1"/>
</dbReference>
<evidence type="ECO:0000256" key="1">
    <source>
        <dbReference type="ARBA" id="ARBA00012787"/>
    </source>
</evidence>
<dbReference type="InterPro" id="IPR032819">
    <property type="entry name" value="TruB_C"/>
</dbReference>
<dbReference type="GO" id="GO:0160148">
    <property type="term" value="F:tRNA pseudouridine(55) synthase activity"/>
    <property type="evidence" value="ECO:0007669"/>
    <property type="project" value="UniProtKB-EC"/>
</dbReference>
<dbReference type="GO" id="GO:0003723">
    <property type="term" value="F:RNA binding"/>
    <property type="evidence" value="ECO:0007669"/>
    <property type="project" value="InterPro"/>
</dbReference>
<feature type="non-terminal residue" evidence="6">
    <location>
        <position position="230"/>
    </location>
</feature>
<evidence type="ECO:0000256" key="2">
    <source>
        <dbReference type="ARBA" id="ARBA00022694"/>
    </source>
</evidence>
<organism evidence="6">
    <name type="scientific">marine metagenome</name>
    <dbReference type="NCBI Taxonomy" id="408172"/>
    <lineage>
        <taxon>unclassified sequences</taxon>
        <taxon>metagenomes</taxon>
        <taxon>ecological metagenomes</taxon>
    </lineage>
</organism>
<dbReference type="GO" id="GO:1990481">
    <property type="term" value="P:mRNA pseudouridine synthesis"/>
    <property type="evidence" value="ECO:0007669"/>
    <property type="project" value="TreeGrafter"/>
</dbReference>
<dbReference type="EMBL" id="UINC01090055">
    <property type="protein sequence ID" value="SVC41662.1"/>
    <property type="molecule type" value="Genomic_DNA"/>
</dbReference>
<dbReference type="InterPro" id="IPR014780">
    <property type="entry name" value="tRNA_psdUridine_synth_TruB"/>
</dbReference>